<comment type="similarity">
    <text evidence="1">Belongs to the ComF/GntX family.</text>
</comment>
<dbReference type="Pfam" id="PF00156">
    <property type="entry name" value="Pribosyltran"/>
    <property type="match status" value="1"/>
</dbReference>
<dbReference type="InterPro" id="IPR051910">
    <property type="entry name" value="ComF/GntX_DNA_util-trans"/>
</dbReference>
<reference evidence="3" key="1">
    <citation type="submission" date="2019-08" db="EMBL/GenBank/DDBJ databases">
        <authorList>
            <person name="Kucharzyk K."/>
            <person name="Murdoch R.W."/>
            <person name="Higgins S."/>
            <person name="Loffler F."/>
        </authorList>
    </citation>
    <scope>NUCLEOTIDE SEQUENCE</scope>
</reference>
<evidence type="ECO:0000313" key="3">
    <source>
        <dbReference type="EMBL" id="MPL98892.1"/>
    </source>
</evidence>
<evidence type="ECO:0000259" key="2">
    <source>
        <dbReference type="Pfam" id="PF00156"/>
    </source>
</evidence>
<dbReference type="AlphaFoldDB" id="A0A644W8K0"/>
<dbReference type="PANTHER" id="PTHR47505">
    <property type="entry name" value="DNA UTILIZATION PROTEIN YHGH"/>
    <property type="match status" value="1"/>
</dbReference>
<dbReference type="InterPro" id="IPR000836">
    <property type="entry name" value="PRTase_dom"/>
</dbReference>
<proteinExistence type="inferred from homology"/>
<comment type="caution">
    <text evidence="3">The sequence shown here is derived from an EMBL/GenBank/DDBJ whole genome shotgun (WGS) entry which is preliminary data.</text>
</comment>
<organism evidence="3">
    <name type="scientific">bioreactor metagenome</name>
    <dbReference type="NCBI Taxonomy" id="1076179"/>
    <lineage>
        <taxon>unclassified sequences</taxon>
        <taxon>metagenomes</taxon>
        <taxon>ecological metagenomes</taxon>
    </lineage>
</organism>
<name>A0A644W8K0_9ZZZZ</name>
<dbReference type="Gene3D" id="3.40.50.2020">
    <property type="match status" value="1"/>
</dbReference>
<feature type="domain" description="Phosphoribosyltransferase" evidence="2">
    <location>
        <begin position="155"/>
        <end position="221"/>
    </location>
</feature>
<protein>
    <recommendedName>
        <fullName evidence="2">Phosphoribosyltransferase domain-containing protein</fullName>
    </recommendedName>
</protein>
<evidence type="ECO:0000256" key="1">
    <source>
        <dbReference type="ARBA" id="ARBA00008007"/>
    </source>
</evidence>
<dbReference type="EMBL" id="VSSQ01000634">
    <property type="protein sequence ID" value="MPL98892.1"/>
    <property type="molecule type" value="Genomic_DNA"/>
</dbReference>
<dbReference type="InterPro" id="IPR029057">
    <property type="entry name" value="PRTase-like"/>
</dbReference>
<gene>
    <name evidence="3" type="ORF">SDC9_45104</name>
</gene>
<sequence>MIFGSLIKLFYPELCCGCGESLVRGEKTICFACHTKIAKTDYHTYSDNPVARLFYGKIDIENATAMCFYDKGGLIQQLMHQLKYRSKPEVGVFFGRRLGKILSESALYKDIDVVVPIPLHSKKLKIRGYNQSKVIADGFVQGFPVEIIEDCLVRVEFTETQTRKNRWDRYQNVKDMFAVRNPEKIKGKHILLVDDVITTGATIEACAKHLLAIEGVRVSIAGIASPAR</sequence>
<accession>A0A644W8K0</accession>
<dbReference type="SUPFAM" id="SSF53271">
    <property type="entry name" value="PRTase-like"/>
    <property type="match status" value="1"/>
</dbReference>
<dbReference type="PANTHER" id="PTHR47505:SF1">
    <property type="entry name" value="DNA UTILIZATION PROTEIN YHGH"/>
    <property type="match status" value="1"/>
</dbReference>
<dbReference type="CDD" id="cd06223">
    <property type="entry name" value="PRTases_typeI"/>
    <property type="match status" value="1"/>
</dbReference>